<keyword evidence="3" id="KW-1185">Reference proteome</keyword>
<evidence type="ECO:0000256" key="1">
    <source>
        <dbReference type="SAM" id="Phobius"/>
    </source>
</evidence>
<feature type="transmembrane region" description="Helical" evidence="1">
    <location>
        <begin position="89"/>
        <end position="110"/>
    </location>
</feature>
<feature type="transmembrane region" description="Helical" evidence="1">
    <location>
        <begin position="31"/>
        <end position="53"/>
    </location>
</feature>
<evidence type="ECO:0000313" key="3">
    <source>
        <dbReference type="Proteomes" id="UP001629249"/>
    </source>
</evidence>
<feature type="transmembrane region" description="Helical" evidence="1">
    <location>
        <begin position="161"/>
        <end position="180"/>
    </location>
</feature>
<proteinExistence type="predicted"/>
<keyword evidence="1" id="KW-1133">Transmembrane helix</keyword>
<gene>
    <name evidence="2" type="ORF">PQR66_19230</name>
</gene>
<feature type="transmembrane region" description="Helical" evidence="1">
    <location>
        <begin position="122"/>
        <end position="141"/>
    </location>
</feature>
<accession>A0ABW8ZPM5</accession>
<reference evidence="2 3" key="1">
    <citation type="journal article" date="2024" name="Chem. Sci.">
        <title>Discovery of megapolipeptins by genome mining of a Burkholderiales bacteria collection.</title>
        <authorList>
            <person name="Paulo B.S."/>
            <person name="Recchia M.J.J."/>
            <person name="Lee S."/>
            <person name="Fergusson C.H."/>
            <person name="Romanowski S.B."/>
            <person name="Hernandez A."/>
            <person name="Krull N."/>
            <person name="Liu D.Y."/>
            <person name="Cavanagh H."/>
            <person name="Bos A."/>
            <person name="Gray C.A."/>
            <person name="Murphy B.T."/>
            <person name="Linington R.G."/>
            <person name="Eustaquio A.S."/>
        </authorList>
    </citation>
    <scope>NUCLEOTIDE SEQUENCE [LARGE SCALE GENOMIC DNA]</scope>
    <source>
        <strain evidence="2 3">RL16-012-BIC-B</strain>
    </source>
</reference>
<dbReference type="EMBL" id="JAQQFN010000014">
    <property type="protein sequence ID" value="MFL9885184.1"/>
    <property type="molecule type" value="Genomic_DNA"/>
</dbReference>
<protein>
    <recommendedName>
        <fullName evidence="4">DUF2975 domain-containing protein</fullName>
    </recommendedName>
</protein>
<keyword evidence="1" id="KW-0812">Transmembrane</keyword>
<evidence type="ECO:0000313" key="2">
    <source>
        <dbReference type="EMBL" id="MFL9885184.1"/>
    </source>
</evidence>
<organism evidence="2 3">
    <name type="scientific">Paraburkholderia agricolaris</name>
    <dbReference type="NCBI Taxonomy" id="2152888"/>
    <lineage>
        <taxon>Bacteria</taxon>
        <taxon>Pseudomonadati</taxon>
        <taxon>Pseudomonadota</taxon>
        <taxon>Betaproteobacteria</taxon>
        <taxon>Burkholderiales</taxon>
        <taxon>Burkholderiaceae</taxon>
        <taxon>Paraburkholderia</taxon>
    </lineage>
</organism>
<comment type="caution">
    <text evidence="2">The sequence shown here is derived from an EMBL/GenBank/DDBJ whole genome shotgun (WGS) entry which is preliminary data.</text>
</comment>
<sequence>MIEAKALEAAAAPPVITAKLRGMVRSTPIRTLLALIVTAVCAYLLLKALVWGANRLGVMTWVHYDYPVTRTVYLNHSPYLTSISSEYTLSWQLLALLSLVLASFVGRCVWYGDFRAAFTRRARWLMVGWILGLSLLIAEMELALRGDIPLATRITGWKMDVFVVAWMLSGSYFCGFWSWLMRRLGVPKEDVFTSDMR</sequence>
<name>A0ABW8ZPM5_9BURK</name>
<evidence type="ECO:0008006" key="4">
    <source>
        <dbReference type="Google" id="ProtNLM"/>
    </source>
</evidence>
<dbReference type="Proteomes" id="UP001629249">
    <property type="component" value="Unassembled WGS sequence"/>
</dbReference>
<keyword evidence="1" id="KW-0472">Membrane</keyword>
<dbReference type="RefSeq" id="WP_408339503.1">
    <property type="nucleotide sequence ID" value="NZ_JAQQFN010000014.1"/>
</dbReference>